<proteinExistence type="predicted"/>
<dbReference type="STRING" id="694429.Pyrfu_1757"/>
<dbReference type="RefSeq" id="WP_014027288.1">
    <property type="nucleotide sequence ID" value="NC_015931.1"/>
</dbReference>
<dbReference type="InParanoid" id="G0ECP1"/>
<evidence type="ECO:0000313" key="2">
    <source>
        <dbReference type="Proteomes" id="UP000001037"/>
    </source>
</evidence>
<keyword evidence="2" id="KW-1185">Reference proteome</keyword>
<reference evidence="1 2" key="1">
    <citation type="journal article" date="2011" name="Stand. Genomic Sci.">
        <title>Complete genome sequence of the hyperthermophilic chemolithoautotroph Pyrolobus fumarii type strain (1A).</title>
        <authorList>
            <person name="Anderson I."/>
            <person name="Goker M."/>
            <person name="Nolan M."/>
            <person name="Lucas S."/>
            <person name="Hammon N."/>
            <person name="Deshpande S."/>
            <person name="Cheng J.F."/>
            <person name="Tapia R."/>
            <person name="Han C."/>
            <person name="Goodwin L."/>
            <person name="Pitluck S."/>
            <person name="Huntemann M."/>
            <person name="Liolios K."/>
            <person name="Ivanova N."/>
            <person name="Pagani I."/>
            <person name="Mavromatis K."/>
            <person name="Ovchinikova G."/>
            <person name="Pati A."/>
            <person name="Chen A."/>
            <person name="Palaniappan K."/>
            <person name="Land M."/>
            <person name="Hauser L."/>
            <person name="Brambilla E.M."/>
            <person name="Huber H."/>
            <person name="Yasawong M."/>
            <person name="Rohde M."/>
            <person name="Spring S."/>
            <person name="Abt B."/>
            <person name="Sikorski J."/>
            <person name="Wirth R."/>
            <person name="Detter J.C."/>
            <person name="Woyke T."/>
            <person name="Bristow J."/>
            <person name="Eisen J.A."/>
            <person name="Markowitz V."/>
            <person name="Hugenholtz P."/>
            <person name="Kyrpides N.C."/>
            <person name="Klenk H.P."/>
            <person name="Lapidus A."/>
        </authorList>
    </citation>
    <scope>NUCLEOTIDE SEQUENCE [LARGE SCALE GENOMIC DNA]</scope>
    <source>
        <strain evidence="2">DSM 11204 / 1A</strain>
    </source>
</reference>
<dbReference type="EMBL" id="CP002838">
    <property type="protein sequence ID" value="AEM39611.1"/>
    <property type="molecule type" value="Genomic_DNA"/>
</dbReference>
<dbReference type="KEGG" id="pfm:Pyrfu_1757"/>
<organism evidence="1 2">
    <name type="scientific">Pyrolobus fumarii (strain DSM 11204 / 1A)</name>
    <dbReference type="NCBI Taxonomy" id="694429"/>
    <lineage>
        <taxon>Archaea</taxon>
        <taxon>Thermoproteota</taxon>
        <taxon>Thermoprotei</taxon>
        <taxon>Desulfurococcales</taxon>
        <taxon>Pyrodictiaceae</taxon>
        <taxon>Pyrolobus</taxon>
    </lineage>
</organism>
<dbReference type="Proteomes" id="UP000001037">
    <property type="component" value="Chromosome"/>
</dbReference>
<accession>G0ECP1</accession>
<sequence>MRASANIVSILLLIIIAIAAAVAIHLYLQGVEKPAPPGLCHAAIEAVNVTRYKGIYVWFRAIDCDLTVDTAYLRYPDWTLAVQLQPLTPVKVRRGSVSILRLIPTEQVKSGEYILTIPIRKDDVWKSIRIPFTMPGGQILRNKSLQELNGTILEKTAYRVIVNVSIYEQQFDTYKVTVRVCAKRGYWINYVRIEVYNASLEPPVWVGQYHVFVESEKYLPFTYPDCSIADFYPIRGNEQPLTIMVLVEWRRG</sequence>
<evidence type="ECO:0000313" key="1">
    <source>
        <dbReference type="EMBL" id="AEM39611.1"/>
    </source>
</evidence>
<gene>
    <name evidence="1" type="ordered locus">Pyrfu_1757</name>
</gene>
<dbReference type="HOGENOM" id="CLU_1100987_0_0_2"/>
<name>G0ECP1_PYRF1</name>
<dbReference type="AlphaFoldDB" id="G0ECP1"/>
<protein>
    <submittedName>
        <fullName evidence="1">Uncharacterized protein</fullName>
    </submittedName>
</protein>
<dbReference type="GeneID" id="11138946"/>